<comment type="caution">
    <text evidence="5">The sequence shown here is derived from an EMBL/GenBank/DDBJ whole genome shotgun (WGS) entry which is preliminary data.</text>
</comment>
<feature type="compositionally biased region" description="Polar residues" evidence="3">
    <location>
        <begin position="125"/>
        <end position="137"/>
    </location>
</feature>
<dbReference type="CDD" id="cd00067">
    <property type="entry name" value="GAL4"/>
    <property type="match status" value="1"/>
</dbReference>
<keyword evidence="2" id="KW-0539">Nucleus</keyword>
<dbReference type="InterPro" id="IPR001138">
    <property type="entry name" value="Zn2Cys6_DnaBD"/>
</dbReference>
<feature type="compositionally biased region" description="Pro residues" evidence="3">
    <location>
        <begin position="154"/>
        <end position="175"/>
    </location>
</feature>
<dbReference type="GO" id="GO:0000981">
    <property type="term" value="F:DNA-binding transcription factor activity, RNA polymerase II-specific"/>
    <property type="evidence" value="ECO:0007669"/>
    <property type="project" value="InterPro"/>
</dbReference>
<evidence type="ECO:0000313" key="6">
    <source>
        <dbReference type="Proteomes" id="UP000717696"/>
    </source>
</evidence>
<dbReference type="CDD" id="cd12148">
    <property type="entry name" value="fungal_TF_MHR"/>
    <property type="match status" value="1"/>
</dbReference>
<reference evidence="5" key="1">
    <citation type="journal article" date="2021" name="Nat. Commun.">
        <title>Genetic determinants of endophytism in the Arabidopsis root mycobiome.</title>
        <authorList>
            <person name="Mesny F."/>
            <person name="Miyauchi S."/>
            <person name="Thiergart T."/>
            <person name="Pickel B."/>
            <person name="Atanasova L."/>
            <person name="Karlsson M."/>
            <person name="Huettel B."/>
            <person name="Barry K.W."/>
            <person name="Haridas S."/>
            <person name="Chen C."/>
            <person name="Bauer D."/>
            <person name="Andreopoulos W."/>
            <person name="Pangilinan J."/>
            <person name="LaButti K."/>
            <person name="Riley R."/>
            <person name="Lipzen A."/>
            <person name="Clum A."/>
            <person name="Drula E."/>
            <person name="Henrissat B."/>
            <person name="Kohler A."/>
            <person name="Grigoriev I.V."/>
            <person name="Martin F.M."/>
            <person name="Hacquard S."/>
        </authorList>
    </citation>
    <scope>NUCLEOTIDE SEQUENCE</scope>
    <source>
        <strain evidence="5">MPI-CAGE-AT-0021</strain>
    </source>
</reference>
<keyword evidence="6" id="KW-1185">Reference proteome</keyword>
<dbReference type="Proteomes" id="UP000717696">
    <property type="component" value="Unassembled WGS sequence"/>
</dbReference>
<gene>
    <name evidence="5" type="ORF">B0J13DRAFT_563356</name>
</gene>
<sequence length="714" mass="79842">MESSPTSSRPHRTRASKRAAVACKACNQRKVRCTVTLSGRPCANCTVDGVPCEILGRKRRHNSYLLPGVSDSLGEDQDESRPSIHTPQPSQPTPPVQVTPSTPSATHTSQAELGSPAAAQEQIEVAQNESSSSSQLFDHQDDTQTPRPVAIEHPSPPENPPFPNTPASPSPPVQPEPSEASRQSKFAAYPEILETISSPEDRVPFYPGDKRGPAFLIDICDPNRALKSNLFFVPMPSIESLLPEDVSYLRSKGAFSLPTRHIQETLIRCYFHHVHPFSPILEPNDFIAKYEKGHISLLLLWSMFLAAASFIDESFFSDDFYPSRSAMKRAVYRGAKALYDVDYEQDKITLIQSVFLLSHWYNNSEDRTGPWHWTGIAISLSHTIGLHRQPVITPETSEVVKPCWRRLWWSIYIREVWLSLGQGRPIRISLKDCDTPMVGPYDEDSRPSAANTEKYLPRNQTELFELWVSLARLTRELGTILSTNYAAISTKPSRIEIESSEREIRECNCIVSGRTKPDRTLSSHIYQFKLYLEASIIVLYRPFIMETPLDVSSSEQASWKTSACQKARAAASEATGAINSMLAEDLLGICQSITVLAMGPPMQIHLFESTSSKHLSRQTGKYNLALCMLAMNELRKSYVSADAAYELFDRAIGKVDAARAKKDESCVSSDFSQDGRMHTDHVWGSYPKGYDISVEGIVSDVWMPFLNSDYGSWI</sequence>
<proteinExistence type="predicted"/>
<dbReference type="PROSITE" id="PS50048">
    <property type="entry name" value="ZN2_CY6_FUNGAL_2"/>
    <property type="match status" value="1"/>
</dbReference>
<evidence type="ECO:0000256" key="2">
    <source>
        <dbReference type="ARBA" id="ARBA00023242"/>
    </source>
</evidence>
<protein>
    <submittedName>
        <fullName evidence="5">Fungal-specific transcription factor domain-containing protein</fullName>
    </submittedName>
</protein>
<dbReference type="InterPro" id="IPR007219">
    <property type="entry name" value="XnlR_reg_dom"/>
</dbReference>
<dbReference type="EMBL" id="JAGMUU010000020">
    <property type="protein sequence ID" value="KAH7129786.1"/>
    <property type="molecule type" value="Genomic_DNA"/>
</dbReference>
<dbReference type="Gene3D" id="4.10.240.10">
    <property type="entry name" value="Zn(2)-C6 fungal-type DNA-binding domain"/>
    <property type="match status" value="1"/>
</dbReference>
<dbReference type="Pfam" id="PF04082">
    <property type="entry name" value="Fungal_trans"/>
    <property type="match status" value="1"/>
</dbReference>
<evidence type="ECO:0000256" key="3">
    <source>
        <dbReference type="SAM" id="MobiDB-lite"/>
    </source>
</evidence>
<dbReference type="GO" id="GO:0008270">
    <property type="term" value="F:zinc ion binding"/>
    <property type="evidence" value="ECO:0007669"/>
    <property type="project" value="InterPro"/>
</dbReference>
<evidence type="ECO:0000259" key="4">
    <source>
        <dbReference type="PROSITE" id="PS50048"/>
    </source>
</evidence>
<dbReference type="PANTHER" id="PTHR47425">
    <property type="entry name" value="FARB-RELATED"/>
    <property type="match status" value="1"/>
</dbReference>
<dbReference type="SMART" id="SM00906">
    <property type="entry name" value="Fungal_trans"/>
    <property type="match status" value="1"/>
</dbReference>
<name>A0A9P9E2Y7_9HYPO</name>
<dbReference type="OrthoDB" id="4161332at2759"/>
<dbReference type="AlphaFoldDB" id="A0A9P9E2Y7"/>
<feature type="region of interest" description="Disordered" evidence="3">
    <location>
        <begin position="64"/>
        <end position="184"/>
    </location>
</feature>
<evidence type="ECO:0000313" key="5">
    <source>
        <dbReference type="EMBL" id="KAH7129786.1"/>
    </source>
</evidence>
<evidence type="ECO:0000256" key="1">
    <source>
        <dbReference type="ARBA" id="ARBA00022723"/>
    </source>
</evidence>
<accession>A0A9P9E2Y7</accession>
<dbReference type="InterPro" id="IPR052761">
    <property type="entry name" value="Fungal_Detox/Toxin_TFs"/>
</dbReference>
<dbReference type="GO" id="GO:0003677">
    <property type="term" value="F:DNA binding"/>
    <property type="evidence" value="ECO:0007669"/>
    <property type="project" value="InterPro"/>
</dbReference>
<dbReference type="SUPFAM" id="SSF57701">
    <property type="entry name" value="Zn2/Cys6 DNA-binding domain"/>
    <property type="match status" value="1"/>
</dbReference>
<organism evidence="5 6">
    <name type="scientific">Dactylonectria estremocensis</name>
    <dbReference type="NCBI Taxonomy" id="1079267"/>
    <lineage>
        <taxon>Eukaryota</taxon>
        <taxon>Fungi</taxon>
        <taxon>Dikarya</taxon>
        <taxon>Ascomycota</taxon>
        <taxon>Pezizomycotina</taxon>
        <taxon>Sordariomycetes</taxon>
        <taxon>Hypocreomycetidae</taxon>
        <taxon>Hypocreales</taxon>
        <taxon>Nectriaceae</taxon>
        <taxon>Dactylonectria</taxon>
    </lineage>
</organism>
<keyword evidence="1" id="KW-0479">Metal-binding</keyword>
<dbReference type="PANTHER" id="PTHR47425:SF3">
    <property type="entry name" value="ZN(II)2CYS6 TRANSCRIPTION FACTOR (EUROFUNG)"/>
    <property type="match status" value="1"/>
</dbReference>
<dbReference type="GO" id="GO:0006351">
    <property type="term" value="P:DNA-templated transcription"/>
    <property type="evidence" value="ECO:0007669"/>
    <property type="project" value="InterPro"/>
</dbReference>
<dbReference type="InterPro" id="IPR036864">
    <property type="entry name" value="Zn2-C6_fun-type_DNA-bd_sf"/>
</dbReference>
<feature type="domain" description="Zn(2)-C6 fungal-type" evidence="4">
    <location>
        <begin position="22"/>
        <end position="54"/>
    </location>
</feature>
<dbReference type="Pfam" id="PF00172">
    <property type="entry name" value="Zn_clus"/>
    <property type="match status" value="1"/>
</dbReference>
<dbReference type="SMART" id="SM00066">
    <property type="entry name" value="GAL4"/>
    <property type="match status" value="1"/>
</dbReference>